<gene>
    <name evidence="1" type="ORF">SDC9_208140</name>
</gene>
<dbReference type="EMBL" id="VSSQ01135658">
    <property type="protein sequence ID" value="MPN60412.1"/>
    <property type="molecule type" value="Genomic_DNA"/>
</dbReference>
<reference evidence="1" key="1">
    <citation type="submission" date="2019-08" db="EMBL/GenBank/DDBJ databases">
        <authorList>
            <person name="Kucharzyk K."/>
            <person name="Murdoch R.W."/>
            <person name="Higgins S."/>
            <person name="Loffler F."/>
        </authorList>
    </citation>
    <scope>NUCLEOTIDE SEQUENCE</scope>
</reference>
<sequence>MKTICDGKAEVDRVDYILDYFEHEKFDYVIVGQPLNAYNHPFLLVGHLLKLLNPDGELLVKLANSYDIVTLLKIIGMNIARDNDVVHHFSVDELNSQLKLLGYTINNIIIEQHRFNEDIHNFLKNIKFNNENAFLKATAKDYVIKIVRN</sequence>
<evidence type="ECO:0008006" key="2">
    <source>
        <dbReference type="Google" id="ProtNLM"/>
    </source>
</evidence>
<comment type="caution">
    <text evidence="1">The sequence shown here is derived from an EMBL/GenBank/DDBJ whole genome shotgun (WGS) entry which is preliminary data.</text>
</comment>
<dbReference type="InterPro" id="IPR029063">
    <property type="entry name" value="SAM-dependent_MTases_sf"/>
</dbReference>
<accession>A0A645JB94</accession>
<proteinExistence type="predicted"/>
<protein>
    <recommendedName>
        <fullName evidence="2">Methyltransferase type 11 domain-containing protein</fullName>
    </recommendedName>
</protein>
<dbReference type="SUPFAM" id="SSF53335">
    <property type="entry name" value="S-adenosyl-L-methionine-dependent methyltransferases"/>
    <property type="match status" value="1"/>
</dbReference>
<evidence type="ECO:0000313" key="1">
    <source>
        <dbReference type="EMBL" id="MPN60412.1"/>
    </source>
</evidence>
<dbReference type="Gene3D" id="3.40.50.150">
    <property type="entry name" value="Vaccinia Virus protein VP39"/>
    <property type="match status" value="1"/>
</dbReference>
<dbReference type="AlphaFoldDB" id="A0A645JB94"/>
<organism evidence="1">
    <name type="scientific">bioreactor metagenome</name>
    <dbReference type="NCBI Taxonomy" id="1076179"/>
    <lineage>
        <taxon>unclassified sequences</taxon>
        <taxon>metagenomes</taxon>
        <taxon>ecological metagenomes</taxon>
    </lineage>
</organism>
<name>A0A645JB94_9ZZZZ</name>